<dbReference type="Gene3D" id="3.30.450.20">
    <property type="entry name" value="PAS domain"/>
    <property type="match status" value="3"/>
</dbReference>
<dbReference type="SMART" id="SM00388">
    <property type="entry name" value="HisKA"/>
    <property type="match status" value="1"/>
</dbReference>
<keyword evidence="5" id="KW-0547">Nucleotide-binding</keyword>
<dbReference type="SMART" id="SM00091">
    <property type="entry name" value="PAS"/>
    <property type="match status" value="3"/>
</dbReference>
<keyword evidence="12" id="KW-1133">Transmembrane helix</keyword>
<dbReference type="Pfam" id="PF08447">
    <property type="entry name" value="PAS_3"/>
    <property type="match status" value="1"/>
</dbReference>
<keyword evidence="4" id="KW-0808">Transferase</keyword>
<protein>
    <recommendedName>
        <fullName evidence="10">Sensory/regulatory protein RpfC</fullName>
        <ecNumber evidence="2">2.7.13.3</ecNumber>
    </recommendedName>
</protein>
<dbReference type="InterPro" id="IPR013767">
    <property type="entry name" value="PAS_fold"/>
</dbReference>
<dbReference type="InterPro" id="IPR003661">
    <property type="entry name" value="HisK_dim/P_dom"/>
</dbReference>
<evidence type="ECO:0000256" key="12">
    <source>
        <dbReference type="SAM" id="Phobius"/>
    </source>
</evidence>
<feature type="domain" description="PAS" evidence="15">
    <location>
        <begin position="240"/>
        <end position="285"/>
    </location>
</feature>
<evidence type="ECO:0000256" key="3">
    <source>
        <dbReference type="ARBA" id="ARBA00022553"/>
    </source>
</evidence>
<dbReference type="PANTHER" id="PTHR45339:SF1">
    <property type="entry name" value="HYBRID SIGNAL TRANSDUCTION HISTIDINE KINASE J"/>
    <property type="match status" value="1"/>
</dbReference>
<dbReference type="InterPro" id="IPR003594">
    <property type="entry name" value="HATPase_dom"/>
</dbReference>
<dbReference type="GO" id="GO:0006355">
    <property type="term" value="P:regulation of DNA-templated transcription"/>
    <property type="evidence" value="ECO:0007669"/>
    <property type="project" value="InterPro"/>
</dbReference>
<evidence type="ECO:0000256" key="11">
    <source>
        <dbReference type="PROSITE-ProRule" id="PRU00169"/>
    </source>
</evidence>
<dbReference type="PROSITE" id="PS50113">
    <property type="entry name" value="PAC"/>
    <property type="match status" value="2"/>
</dbReference>
<reference evidence="17 18" key="1">
    <citation type="submission" date="2019-07" db="EMBL/GenBank/DDBJ databases">
        <title>Novel species of Flavobacterium.</title>
        <authorList>
            <person name="Liu Q."/>
            <person name="Xin Y.-H."/>
        </authorList>
    </citation>
    <scope>NUCLEOTIDE SEQUENCE [LARGE SCALE GENOMIC DNA]</scope>
    <source>
        <strain evidence="17 18">LB1R34</strain>
    </source>
</reference>
<accession>A0A553E8T4</accession>
<evidence type="ECO:0000256" key="9">
    <source>
        <dbReference type="ARBA" id="ARBA00064003"/>
    </source>
</evidence>
<dbReference type="InterPro" id="IPR035965">
    <property type="entry name" value="PAS-like_dom_sf"/>
</dbReference>
<feature type="domain" description="Response regulatory" evidence="14">
    <location>
        <begin position="1228"/>
        <end position="1346"/>
    </location>
</feature>
<dbReference type="CDD" id="cd17546">
    <property type="entry name" value="REC_hyHK_CKI1_RcsC-like"/>
    <property type="match status" value="1"/>
</dbReference>
<keyword evidence="18" id="KW-1185">Reference proteome</keyword>
<dbReference type="Gene3D" id="3.30.565.10">
    <property type="entry name" value="Histidine kinase-like ATPase, C-terminal domain"/>
    <property type="match status" value="1"/>
</dbReference>
<dbReference type="Pfam" id="PF00072">
    <property type="entry name" value="Response_reg"/>
    <property type="match status" value="1"/>
</dbReference>
<dbReference type="EMBL" id="VJZT01000003">
    <property type="protein sequence ID" value="TRX41479.1"/>
    <property type="molecule type" value="Genomic_DNA"/>
</dbReference>
<dbReference type="EC" id="2.7.13.3" evidence="2"/>
<dbReference type="FunFam" id="1.10.287.130:FF:000002">
    <property type="entry name" value="Two-component osmosensing histidine kinase"/>
    <property type="match status" value="1"/>
</dbReference>
<evidence type="ECO:0000256" key="6">
    <source>
        <dbReference type="ARBA" id="ARBA00022777"/>
    </source>
</evidence>
<feature type="transmembrane region" description="Helical" evidence="12">
    <location>
        <begin position="186"/>
        <end position="205"/>
    </location>
</feature>
<dbReference type="SUPFAM" id="SSF47384">
    <property type="entry name" value="Homodimeric domain of signal transducing histidine kinase"/>
    <property type="match status" value="1"/>
</dbReference>
<keyword evidence="6" id="KW-0418">Kinase</keyword>
<dbReference type="OrthoDB" id="9811889at2"/>
<proteinExistence type="predicted"/>
<evidence type="ECO:0000313" key="18">
    <source>
        <dbReference type="Proteomes" id="UP000316371"/>
    </source>
</evidence>
<dbReference type="Gene3D" id="3.30.450.40">
    <property type="match status" value="2"/>
</dbReference>
<evidence type="ECO:0000256" key="4">
    <source>
        <dbReference type="ARBA" id="ARBA00022679"/>
    </source>
</evidence>
<dbReference type="Gene3D" id="3.40.50.2300">
    <property type="match status" value="1"/>
</dbReference>
<dbReference type="InterPro" id="IPR000014">
    <property type="entry name" value="PAS"/>
</dbReference>
<dbReference type="PROSITE" id="PS50109">
    <property type="entry name" value="HIS_KIN"/>
    <property type="match status" value="1"/>
</dbReference>
<keyword evidence="8" id="KW-0902">Two-component regulatory system</keyword>
<dbReference type="Pfam" id="PF00512">
    <property type="entry name" value="HisKA"/>
    <property type="match status" value="1"/>
</dbReference>
<dbReference type="InterPro" id="IPR004358">
    <property type="entry name" value="Sig_transdc_His_kin-like_C"/>
</dbReference>
<evidence type="ECO:0000256" key="2">
    <source>
        <dbReference type="ARBA" id="ARBA00012438"/>
    </source>
</evidence>
<dbReference type="PRINTS" id="PR00344">
    <property type="entry name" value="BCTRLSENSOR"/>
</dbReference>
<dbReference type="CDD" id="cd16922">
    <property type="entry name" value="HATPase_EvgS-ArcB-TorS-like"/>
    <property type="match status" value="1"/>
</dbReference>
<feature type="transmembrane region" description="Helical" evidence="12">
    <location>
        <begin position="42"/>
        <end position="60"/>
    </location>
</feature>
<dbReference type="Pfam" id="PF01590">
    <property type="entry name" value="GAF"/>
    <property type="match status" value="2"/>
</dbReference>
<evidence type="ECO:0000256" key="7">
    <source>
        <dbReference type="ARBA" id="ARBA00022840"/>
    </source>
</evidence>
<dbReference type="InterPro" id="IPR029016">
    <property type="entry name" value="GAF-like_dom_sf"/>
</dbReference>
<dbReference type="InterPro" id="IPR003018">
    <property type="entry name" value="GAF"/>
</dbReference>
<dbReference type="FunFam" id="3.30.565.10:FF:000010">
    <property type="entry name" value="Sensor histidine kinase RcsC"/>
    <property type="match status" value="1"/>
</dbReference>
<dbReference type="SUPFAM" id="SSF55781">
    <property type="entry name" value="GAF domain-like"/>
    <property type="match status" value="2"/>
</dbReference>
<dbReference type="GO" id="GO:0000155">
    <property type="term" value="F:phosphorelay sensor kinase activity"/>
    <property type="evidence" value="ECO:0007669"/>
    <property type="project" value="InterPro"/>
</dbReference>
<comment type="catalytic activity">
    <reaction evidence="1">
        <text>ATP + protein L-histidine = ADP + protein N-phospho-L-histidine.</text>
        <dbReference type="EC" id="2.7.13.3"/>
    </reaction>
</comment>
<sequence>MVLCYSILLDLFAEFAFSHGSMQWLYAGNFQLITRLIFNNSVVLFFVLLVLGFLLVYHFLRIRIQLNSDFIDQKINTYNKEYQLYLLVFGLLIPIAELVFQLFKFRPQNLVSPNVLFGVFLIICYFLSKKLKCIYHKTQFIFSTSYIIFFFYVIFYLVFFENDILYLVAFFILFFFSYDLIRPNKLYWLFAIAILTYFIIIMVFFDFIDSKTVLLLFVFTAIIMSMNYIKNITSRKVSKESKFAYEIVNKGNSLTIASNRKGEIVFCSETITDILGYKPNDVMGNGFWKLTEDAEFIGESYHNDYIDNRMYIRKLKCKNGEFKYIQWKDKKFSEDLVIGIGQDVTEQILVKDKYKHLVQNANDLIFEVDDDGNFTFVNNFTVKVLGYQEEEIITRNYSEFIQEDYIAEMMVFYQNLEAVENDFPIIEIPLVKKSGKELWLSLKVIIRRNDLGKVIGYSGIGRDVTKLKNVEFQNSIRQEKIEAYNATTKKLSLTNFKKYDSINSVIQLIIEAAAKTTKCNRVSYWNYSETIISCENLYQLDTNEYAKKIILKKEKFPIYFESIKTQPQISAPDVFNQWEISEFTGNYFLINNVKSMLDIPIFINGNITGIISFEATFAKRKWDNEDINFARSIADIISLAIASQMQLDVEKKLKTKSDLLAEMALCTEVFLLSKNIHEMFIETFEIMGKATKSDHLYYYEKDFETNLISQKYKWSKNGVTLQITPLQNFTDDNLREIVLQANKKKAFKTIVRKQKDSFLKQLLVANEIKSILIVPIYFKGKFSGFIGMDDCENEKKWSEEEIFILQTLASNISSALERNRNEQIIHESEEKFKLIAKTIPGTVYLSKFDAFSTKVYLNDEIEKLTGYTKQEFITNKLSFLSLIHPDDKKHTIEDQQNDLLSGKPIHTKYRIKRKTGEYIWVEEFGDAIKKEGVIEYVGGVYFDITKQKETEEIVKEKQLAEAANKAKSDFLANMSHEIRTPLNGIIGFTDLLMKTSLGRTQQKYMITVNQSAHSLLDIINDILDFSKIEAGKLDLFIEEHDVKEVLSQIIDLILYESNQKKLNFELKIASNVPKYFWIDIVRIKQILINLLSNAIKFTDQGTIKLEVSVVNTDNNGKETIRFAVIDTGIGILEKNKIKIFQAFSQEDSSTTKKFGGTGLGLTISNQLLGLMNSKLQLESEIGSGSTFYFDVDLKTSNKHTPVQKQIHAAKSIEKNKELETNHSIQKLKIMVVEDNKINLLLLKTILKNLYSDVQIMECLNGKEAVEQFEMEVPNLIFMDIQMPVMNGYEATKAIRSMTNGATIPIIAITAGTEKEEKEKCIAAGMSDYIPKPIIKGIIEDTLQKWIN</sequence>
<feature type="domain" description="PAS" evidence="15">
    <location>
        <begin position="828"/>
        <end position="903"/>
    </location>
</feature>
<dbReference type="SUPFAM" id="SSF55785">
    <property type="entry name" value="PYP-like sensor domain (PAS domain)"/>
    <property type="match status" value="3"/>
</dbReference>
<dbReference type="Pfam" id="PF02518">
    <property type="entry name" value="HATPase_c"/>
    <property type="match status" value="1"/>
</dbReference>
<feature type="domain" description="PAS" evidence="15">
    <location>
        <begin position="350"/>
        <end position="404"/>
    </location>
</feature>
<dbReference type="InterPro" id="IPR036097">
    <property type="entry name" value="HisK_dim/P_sf"/>
</dbReference>
<evidence type="ECO:0000256" key="10">
    <source>
        <dbReference type="ARBA" id="ARBA00068150"/>
    </source>
</evidence>
<feature type="transmembrane region" description="Helical" evidence="12">
    <location>
        <begin position="164"/>
        <end position="181"/>
    </location>
</feature>
<dbReference type="PANTHER" id="PTHR45339">
    <property type="entry name" value="HYBRID SIGNAL TRANSDUCTION HISTIDINE KINASE J"/>
    <property type="match status" value="1"/>
</dbReference>
<evidence type="ECO:0000313" key="17">
    <source>
        <dbReference type="EMBL" id="TRX41479.1"/>
    </source>
</evidence>
<evidence type="ECO:0000259" key="13">
    <source>
        <dbReference type="PROSITE" id="PS50109"/>
    </source>
</evidence>
<dbReference type="InterPro" id="IPR005467">
    <property type="entry name" value="His_kinase_dom"/>
</dbReference>
<name>A0A553E8T4_9FLAO</name>
<dbReference type="RefSeq" id="WP_144255665.1">
    <property type="nucleotide sequence ID" value="NZ_VJZT01000003.1"/>
</dbReference>
<dbReference type="Pfam" id="PF00989">
    <property type="entry name" value="PAS"/>
    <property type="match status" value="1"/>
</dbReference>
<feature type="domain" description="PAC" evidence="16">
    <location>
        <begin position="424"/>
        <end position="476"/>
    </location>
</feature>
<dbReference type="SUPFAM" id="SSF52172">
    <property type="entry name" value="CheY-like"/>
    <property type="match status" value="1"/>
</dbReference>
<dbReference type="PROSITE" id="PS50112">
    <property type="entry name" value="PAS"/>
    <property type="match status" value="3"/>
</dbReference>
<feature type="domain" description="Histidine kinase" evidence="13">
    <location>
        <begin position="973"/>
        <end position="1195"/>
    </location>
</feature>
<evidence type="ECO:0000259" key="16">
    <source>
        <dbReference type="PROSITE" id="PS50113"/>
    </source>
</evidence>
<dbReference type="CDD" id="cd00130">
    <property type="entry name" value="PAS"/>
    <property type="match status" value="3"/>
</dbReference>
<evidence type="ECO:0000256" key="1">
    <source>
        <dbReference type="ARBA" id="ARBA00000085"/>
    </source>
</evidence>
<feature type="modified residue" description="4-aspartylphosphate" evidence="11">
    <location>
        <position position="1279"/>
    </location>
</feature>
<dbReference type="PROSITE" id="PS50110">
    <property type="entry name" value="RESPONSE_REGULATORY"/>
    <property type="match status" value="1"/>
</dbReference>
<dbReference type="SMART" id="SM00065">
    <property type="entry name" value="GAF"/>
    <property type="match status" value="2"/>
</dbReference>
<dbReference type="InterPro" id="IPR013655">
    <property type="entry name" value="PAS_fold_3"/>
</dbReference>
<dbReference type="InterPro" id="IPR001789">
    <property type="entry name" value="Sig_transdc_resp-reg_receiver"/>
</dbReference>
<organism evidence="17 18">
    <name type="scientific">Flavobacterium restrictum</name>
    <dbReference type="NCBI Taxonomy" id="2594428"/>
    <lineage>
        <taxon>Bacteria</taxon>
        <taxon>Pseudomonadati</taxon>
        <taxon>Bacteroidota</taxon>
        <taxon>Flavobacteriia</taxon>
        <taxon>Flavobacteriales</taxon>
        <taxon>Flavobacteriaceae</taxon>
        <taxon>Flavobacterium</taxon>
    </lineage>
</organism>
<dbReference type="Gene3D" id="1.10.287.130">
    <property type="match status" value="1"/>
</dbReference>
<keyword evidence="3 11" id="KW-0597">Phosphoprotein</keyword>
<dbReference type="SMART" id="SM00086">
    <property type="entry name" value="PAC"/>
    <property type="match status" value="3"/>
</dbReference>
<feature type="transmembrane region" description="Helical" evidence="12">
    <location>
        <begin position="140"/>
        <end position="158"/>
    </location>
</feature>
<gene>
    <name evidence="17" type="ORF">FNW21_05120</name>
</gene>
<dbReference type="InterPro" id="IPR011006">
    <property type="entry name" value="CheY-like_superfamily"/>
</dbReference>
<keyword evidence="7" id="KW-0067">ATP-binding</keyword>
<dbReference type="GO" id="GO:0005524">
    <property type="term" value="F:ATP binding"/>
    <property type="evidence" value="ECO:0007669"/>
    <property type="project" value="UniProtKB-KW"/>
</dbReference>
<comment type="subunit">
    <text evidence="9">At low DSF concentrations, interacts with RpfF.</text>
</comment>
<evidence type="ECO:0000256" key="8">
    <source>
        <dbReference type="ARBA" id="ARBA00023012"/>
    </source>
</evidence>
<comment type="caution">
    <text evidence="17">The sequence shown here is derived from an EMBL/GenBank/DDBJ whole genome shotgun (WGS) entry which is preliminary data.</text>
</comment>
<dbReference type="NCBIfam" id="TIGR00229">
    <property type="entry name" value="sensory_box"/>
    <property type="match status" value="2"/>
</dbReference>
<dbReference type="SMART" id="SM00387">
    <property type="entry name" value="HATPase_c"/>
    <property type="match status" value="1"/>
</dbReference>
<evidence type="ECO:0000259" key="14">
    <source>
        <dbReference type="PROSITE" id="PS50110"/>
    </source>
</evidence>
<dbReference type="InterPro" id="IPR001610">
    <property type="entry name" value="PAC"/>
</dbReference>
<feature type="domain" description="PAC" evidence="16">
    <location>
        <begin position="905"/>
        <end position="956"/>
    </location>
</feature>
<keyword evidence="12" id="KW-0472">Membrane</keyword>
<keyword evidence="12" id="KW-0812">Transmembrane</keyword>
<evidence type="ECO:0000256" key="5">
    <source>
        <dbReference type="ARBA" id="ARBA00022741"/>
    </source>
</evidence>
<dbReference type="InterPro" id="IPR036890">
    <property type="entry name" value="HATPase_C_sf"/>
</dbReference>
<feature type="transmembrane region" description="Helical" evidence="12">
    <location>
        <begin position="109"/>
        <end position="128"/>
    </location>
</feature>
<dbReference type="Proteomes" id="UP000316371">
    <property type="component" value="Unassembled WGS sequence"/>
</dbReference>
<feature type="transmembrane region" description="Helical" evidence="12">
    <location>
        <begin position="84"/>
        <end position="103"/>
    </location>
</feature>
<dbReference type="SUPFAM" id="SSF55874">
    <property type="entry name" value="ATPase domain of HSP90 chaperone/DNA topoisomerase II/histidine kinase"/>
    <property type="match status" value="1"/>
</dbReference>
<dbReference type="CDD" id="cd00082">
    <property type="entry name" value="HisKA"/>
    <property type="match status" value="1"/>
</dbReference>
<dbReference type="InterPro" id="IPR000700">
    <property type="entry name" value="PAS-assoc_C"/>
</dbReference>
<evidence type="ECO:0000259" key="15">
    <source>
        <dbReference type="PROSITE" id="PS50112"/>
    </source>
</evidence>
<dbReference type="SMART" id="SM00448">
    <property type="entry name" value="REC"/>
    <property type="match status" value="1"/>
</dbReference>
<dbReference type="Pfam" id="PF13426">
    <property type="entry name" value="PAS_9"/>
    <property type="match status" value="1"/>
</dbReference>